<proteinExistence type="predicted"/>
<keyword evidence="2" id="KW-0812">Transmembrane</keyword>
<keyword evidence="2" id="KW-1133">Transmembrane helix</keyword>
<dbReference type="InterPro" id="IPR004158">
    <property type="entry name" value="DUF247_pln"/>
</dbReference>
<comment type="caution">
    <text evidence="3">The sequence shown here is derived from an EMBL/GenBank/DDBJ whole genome shotgun (WGS) entry which is preliminary data.</text>
</comment>
<feature type="compositionally biased region" description="Polar residues" evidence="1">
    <location>
        <begin position="1"/>
        <end position="10"/>
    </location>
</feature>
<dbReference type="AlphaFoldDB" id="A0AAV7EQB9"/>
<reference evidence="3 4" key="1">
    <citation type="submission" date="2021-07" db="EMBL/GenBank/DDBJ databases">
        <title>The Aristolochia fimbriata genome: insights into angiosperm evolution, floral development and chemical biosynthesis.</title>
        <authorList>
            <person name="Jiao Y."/>
        </authorList>
    </citation>
    <scope>NUCLEOTIDE SEQUENCE [LARGE SCALE GENOMIC DNA]</scope>
    <source>
        <strain evidence="3">IBCAS-2021</strain>
        <tissue evidence="3">Leaf</tissue>
    </source>
</reference>
<evidence type="ECO:0000313" key="3">
    <source>
        <dbReference type="EMBL" id="KAG9450621.1"/>
    </source>
</evidence>
<dbReference type="Pfam" id="PF03140">
    <property type="entry name" value="DUF247"/>
    <property type="match status" value="1"/>
</dbReference>
<feature type="compositionally biased region" description="Basic and acidic residues" evidence="1">
    <location>
        <begin position="11"/>
        <end position="21"/>
    </location>
</feature>
<feature type="region of interest" description="Disordered" evidence="1">
    <location>
        <begin position="1"/>
        <end position="21"/>
    </location>
</feature>
<evidence type="ECO:0000256" key="2">
    <source>
        <dbReference type="SAM" id="Phobius"/>
    </source>
</evidence>
<protein>
    <submittedName>
        <fullName evidence="3">Uncharacterized protein</fullName>
    </submittedName>
</protein>
<dbReference type="Proteomes" id="UP000825729">
    <property type="component" value="Unassembled WGS sequence"/>
</dbReference>
<sequence>MPFSNTTPSMEKQEKEEQKVKKDQRVYIDIDKLQAIDDCNEAKRWAKVSIYRVPPQVANLNPTAYKPQIVSIGPYHNREPQLMPMEEHKYRALYHVLRRSERDLDDFLGSLREVAQELMLSYEEIDQEWRDEERFLELMLLDGCFVLEILRASGKAAHDYCSNDPVFSVRGMLSAAYYILPDLLKVENQLPLLALEKIVSVERCTDLKPYECILALLRVTYNCTNCNTCPVELGKCLHILDMTRRLKIGGSQERMATVLQGLKPKPMKGATQLTKAGIIYKRSDEPNNFSEIKFQNGILYLPIFHLSPATESLLLNYVAFERLHPGSGQEISSYVKFMDGLTRSVEDAKLLASRGIIISASGSFAEVKDFIHKIHRDMNFVPKDNLYSVQHMIEAYYWERTRGWSRRFRDWGVHFKERYFKNPWSLIALLAAVFLLGLTIDQTIFTNLSFYKSR</sequence>
<name>A0AAV7EQB9_ARIFI</name>
<gene>
    <name evidence="3" type="ORF">H6P81_010586</name>
</gene>
<accession>A0AAV7EQB9</accession>
<evidence type="ECO:0000313" key="4">
    <source>
        <dbReference type="Proteomes" id="UP000825729"/>
    </source>
</evidence>
<dbReference type="EMBL" id="JAINDJ010000004">
    <property type="protein sequence ID" value="KAG9450621.1"/>
    <property type="molecule type" value="Genomic_DNA"/>
</dbReference>
<dbReference type="PANTHER" id="PTHR31170:SF18">
    <property type="entry name" value="(WILD MALAYSIAN BANANA) HYPOTHETICAL PROTEIN"/>
    <property type="match status" value="1"/>
</dbReference>
<organism evidence="3 4">
    <name type="scientific">Aristolochia fimbriata</name>
    <name type="common">White veined hardy Dutchman's pipe vine</name>
    <dbReference type="NCBI Taxonomy" id="158543"/>
    <lineage>
        <taxon>Eukaryota</taxon>
        <taxon>Viridiplantae</taxon>
        <taxon>Streptophyta</taxon>
        <taxon>Embryophyta</taxon>
        <taxon>Tracheophyta</taxon>
        <taxon>Spermatophyta</taxon>
        <taxon>Magnoliopsida</taxon>
        <taxon>Magnoliidae</taxon>
        <taxon>Piperales</taxon>
        <taxon>Aristolochiaceae</taxon>
        <taxon>Aristolochia</taxon>
    </lineage>
</organism>
<keyword evidence="2" id="KW-0472">Membrane</keyword>
<evidence type="ECO:0000256" key="1">
    <source>
        <dbReference type="SAM" id="MobiDB-lite"/>
    </source>
</evidence>
<keyword evidence="4" id="KW-1185">Reference proteome</keyword>
<dbReference type="PANTHER" id="PTHR31170">
    <property type="entry name" value="BNAC04G53230D PROTEIN"/>
    <property type="match status" value="1"/>
</dbReference>
<feature type="transmembrane region" description="Helical" evidence="2">
    <location>
        <begin position="424"/>
        <end position="445"/>
    </location>
</feature>